<dbReference type="EMBL" id="BGPR01000349">
    <property type="protein sequence ID" value="GBM14812.1"/>
    <property type="molecule type" value="Genomic_DNA"/>
</dbReference>
<gene>
    <name evidence="1" type="ORF">AVEN_255875_1</name>
</gene>
<sequence>MKINPREETAEEEDEELRPYPLRMCRLLTEKTRSLHHFPSKLGLRRFSTMRSASAEFQQRTKNKLGINSMKNKTREVGKGKK</sequence>
<proteinExistence type="predicted"/>
<evidence type="ECO:0000313" key="2">
    <source>
        <dbReference type="Proteomes" id="UP000499080"/>
    </source>
</evidence>
<keyword evidence="2" id="KW-1185">Reference proteome</keyword>
<dbReference type="Proteomes" id="UP000499080">
    <property type="component" value="Unassembled WGS sequence"/>
</dbReference>
<protein>
    <submittedName>
        <fullName evidence="1">Uncharacterized protein</fullName>
    </submittedName>
</protein>
<name>A0A4Y2DDD0_ARAVE</name>
<reference evidence="1 2" key="1">
    <citation type="journal article" date="2019" name="Sci. Rep.">
        <title>Orb-weaving spider Araneus ventricosus genome elucidates the spidroin gene catalogue.</title>
        <authorList>
            <person name="Kono N."/>
            <person name="Nakamura H."/>
            <person name="Ohtoshi R."/>
            <person name="Moran D.A.P."/>
            <person name="Shinohara A."/>
            <person name="Yoshida Y."/>
            <person name="Fujiwara M."/>
            <person name="Mori M."/>
            <person name="Tomita M."/>
            <person name="Arakawa K."/>
        </authorList>
    </citation>
    <scope>NUCLEOTIDE SEQUENCE [LARGE SCALE GENOMIC DNA]</scope>
</reference>
<evidence type="ECO:0000313" key="1">
    <source>
        <dbReference type="EMBL" id="GBM14812.1"/>
    </source>
</evidence>
<dbReference type="AlphaFoldDB" id="A0A4Y2DDD0"/>
<accession>A0A4Y2DDD0</accession>
<comment type="caution">
    <text evidence="1">The sequence shown here is derived from an EMBL/GenBank/DDBJ whole genome shotgun (WGS) entry which is preliminary data.</text>
</comment>
<organism evidence="1 2">
    <name type="scientific">Araneus ventricosus</name>
    <name type="common">Orbweaver spider</name>
    <name type="synonym">Epeira ventricosa</name>
    <dbReference type="NCBI Taxonomy" id="182803"/>
    <lineage>
        <taxon>Eukaryota</taxon>
        <taxon>Metazoa</taxon>
        <taxon>Ecdysozoa</taxon>
        <taxon>Arthropoda</taxon>
        <taxon>Chelicerata</taxon>
        <taxon>Arachnida</taxon>
        <taxon>Araneae</taxon>
        <taxon>Araneomorphae</taxon>
        <taxon>Entelegynae</taxon>
        <taxon>Araneoidea</taxon>
        <taxon>Araneidae</taxon>
        <taxon>Araneus</taxon>
    </lineage>
</organism>